<dbReference type="Proteomes" id="UP000274822">
    <property type="component" value="Unassembled WGS sequence"/>
</dbReference>
<name>A0A433QS41_9FUNG</name>
<evidence type="ECO:0000313" key="2">
    <source>
        <dbReference type="EMBL" id="RUS32567.1"/>
    </source>
</evidence>
<proteinExistence type="predicted"/>
<accession>A0A433QS41</accession>
<gene>
    <name evidence="2" type="ORF">BC938DRAFT_475064</name>
</gene>
<evidence type="ECO:0000259" key="1">
    <source>
        <dbReference type="Pfam" id="PF01172"/>
    </source>
</evidence>
<evidence type="ECO:0000313" key="3">
    <source>
        <dbReference type="Proteomes" id="UP000274822"/>
    </source>
</evidence>
<dbReference type="EMBL" id="RBNJ01001966">
    <property type="protein sequence ID" value="RUS32567.1"/>
    <property type="molecule type" value="Genomic_DNA"/>
</dbReference>
<feature type="domain" description="Ribosome maturation protein SDO1/SBDS N-terminal" evidence="1">
    <location>
        <begin position="19"/>
        <end position="92"/>
    </location>
</feature>
<comment type="caution">
    <text evidence="2">The sequence shown here is derived from an EMBL/GenBank/DDBJ whole genome shotgun (WGS) entry which is preliminary data.</text>
</comment>
<keyword evidence="3" id="KW-1185">Reference proteome</keyword>
<dbReference type="Pfam" id="PF01172">
    <property type="entry name" value="SBDS_N"/>
    <property type="match status" value="1"/>
</dbReference>
<reference evidence="2 3" key="1">
    <citation type="journal article" date="2018" name="New Phytol.">
        <title>Phylogenomics of Endogonaceae and evolution of mycorrhizas within Mucoromycota.</title>
        <authorList>
            <person name="Chang Y."/>
            <person name="Desiro A."/>
            <person name="Na H."/>
            <person name="Sandor L."/>
            <person name="Lipzen A."/>
            <person name="Clum A."/>
            <person name="Barry K."/>
            <person name="Grigoriev I.V."/>
            <person name="Martin F.M."/>
            <person name="Stajich J.E."/>
            <person name="Smith M.E."/>
            <person name="Bonito G."/>
            <person name="Spatafora J.W."/>
        </authorList>
    </citation>
    <scope>NUCLEOTIDE SEQUENCE [LARGE SCALE GENOMIC DNA]</scope>
    <source>
        <strain evidence="2 3">AD002</strain>
    </source>
</reference>
<dbReference type="SUPFAM" id="SSF89895">
    <property type="entry name" value="FYSH domain"/>
    <property type="match status" value="1"/>
</dbReference>
<dbReference type="AlphaFoldDB" id="A0A433QS41"/>
<protein>
    <recommendedName>
        <fullName evidence="1">Ribosome maturation protein SDO1/SBDS N-terminal domain-containing protein</fullName>
    </recommendedName>
</protein>
<dbReference type="InterPro" id="IPR036786">
    <property type="entry name" value="Ribosome_mat_SBDS_N_sf"/>
</dbReference>
<sequence>MSKHQLTGAEKAVYKSPTSGKAYIVFIEPGMVCGTIPITDVVQSYDVFDTLNCGSEGQYVRPPTEQLKEDFGTSNIDDIILTILEHGHVQASGLGYTHGEVKDRSANFNPSRGWGVSIGNTGIHG</sequence>
<organism evidence="2 3">
    <name type="scientific">Jimgerdemannia flammicorona</name>
    <dbReference type="NCBI Taxonomy" id="994334"/>
    <lineage>
        <taxon>Eukaryota</taxon>
        <taxon>Fungi</taxon>
        <taxon>Fungi incertae sedis</taxon>
        <taxon>Mucoromycota</taxon>
        <taxon>Mucoromycotina</taxon>
        <taxon>Endogonomycetes</taxon>
        <taxon>Endogonales</taxon>
        <taxon>Endogonaceae</taxon>
        <taxon>Jimgerdemannia</taxon>
    </lineage>
</organism>
<dbReference type="InterPro" id="IPR019783">
    <property type="entry name" value="SDO1/SBDS_N"/>
</dbReference>
<dbReference type="Gene3D" id="3.30.1250.10">
    <property type="entry name" value="Ribosome maturation protein SBDS, N-terminal domain"/>
    <property type="match status" value="1"/>
</dbReference>